<name>A0A6M5Y3U5_9BACT</name>
<sequence>MQEPLCFVLMPFGNKKDENNKEFKFDEIYNSVIEPAIANAELESLRADEEMGGGIIHKPMLERLILCEFAIADLTTANANVFYELGLRHAVRPWSTVLIFAKGTRLPFDVEELRALPYEVDSDGKPINISTTIDALTTKLKYAKKESREHEMGGFTDSPLYQLVEDYPQIDHTKTDVFRERVAYSKQKKKDLKDARKKETVSKAERIKIIKEIEANAGDIANLESGLLIDFLLSYRALSAWDEMVRLVLEMPKFLAGTILVQEQYAFALNRLGRGEEAEEVLKEVLNKRGPSSETLGLLGRIYKDRWQTAKKNGETVLANALLGKAVETYLQGFEADWRDAYPGINALTLMSLQEERDSRFDKIIPVVKYSVERRLETKEADYWDYATMVELAILDRDKQQAGKYLGKALVLIREKWEPETTARNIRMILEGSTDDREYSDWVSQIESVLQQYSN</sequence>
<dbReference type="EMBL" id="CP053435">
    <property type="protein sequence ID" value="QJW89227.1"/>
    <property type="molecule type" value="Genomic_DNA"/>
</dbReference>
<proteinExistence type="predicted"/>
<dbReference type="Pfam" id="PF13281">
    <property type="entry name" value="MAP3K_TRAF_bd"/>
    <property type="match status" value="1"/>
</dbReference>
<dbReference type="RefSeq" id="WP_171739065.1">
    <property type="nucleotide sequence ID" value="NZ_CP053435.1"/>
</dbReference>
<evidence type="ECO:0000313" key="3">
    <source>
        <dbReference type="Proteomes" id="UP000502756"/>
    </source>
</evidence>
<dbReference type="InterPro" id="IPR011990">
    <property type="entry name" value="TPR-like_helical_dom_sf"/>
</dbReference>
<gene>
    <name evidence="2" type="ORF">HNV11_07380</name>
</gene>
<reference evidence="2 3" key="1">
    <citation type="submission" date="2020-05" db="EMBL/GenBank/DDBJ databases">
        <title>Genome sequencing of Spirosoma sp. TS118.</title>
        <authorList>
            <person name="Lee J.-H."/>
            <person name="Jeong S."/>
            <person name="Zhao L."/>
            <person name="Jung J.-H."/>
            <person name="Kim M.-K."/>
            <person name="Lim S."/>
        </authorList>
    </citation>
    <scope>NUCLEOTIDE SEQUENCE [LARGE SCALE GENOMIC DNA]</scope>
    <source>
        <strain evidence="2 3">TS118</strain>
    </source>
</reference>
<feature type="domain" description="MAP3K TRAFs-binding" evidence="1">
    <location>
        <begin position="81"/>
        <end position="436"/>
    </location>
</feature>
<dbReference type="KEGG" id="stae:HNV11_07380"/>
<keyword evidence="3" id="KW-1185">Reference proteome</keyword>
<dbReference type="Proteomes" id="UP000502756">
    <property type="component" value="Chromosome"/>
</dbReference>
<dbReference type="Gene3D" id="1.25.40.10">
    <property type="entry name" value="Tetratricopeptide repeat domain"/>
    <property type="match status" value="1"/>
</dbReference>
<accession>A0A6M5Y3U5</accession>
<dbReference type="AlphaFoldDB" id="A0A6M5Y3U5"/>
<dbReference type="InterPro" id="IPR025136">
    <property type="entry name" value="MAP3K_TRAF-bd"/>
</dbReference>
<evidence type="ECO:0000259" key="1">
    <source>
        <dbReference type="Pfam" id="PF13281"/>
    </source>
</evidence>
<organism evidence="2 3">
    <name type="scientific">Spirosoma taeanense</name>
    <dbReference type="NCBI Taxonomy" id="2735870"/>
    <lineage>
        <taxon>Bacteria</taxon>
        <taxon>Pseudomonadati</taxon>
        <taxon>Bacteroidota</taxon>
        <taxon>Cytophagia</taxon>
        <taxon>Cytophagales</taxon>
        <taxon>Cytophagaceae</taxon>
        <taxon>Spirosoma</taxon>
    </lineage>
</organism>
<evidence type="ECO:0000313" key="2">
    <source>
        <dbReference type="EMBL" id="QJW89227.1"/>
    </source>
</evidence>
<protein>
    <submittedName>
        <fullName evidence="2">DUF4071 domain-containing protein</fullName>
    </submittedName>
</protein>